<keyword evidence="10" id="KW-1185">Reference proteome</keyword>
<evidence type="ECO:0000256" key="2">
    <source>
        <dbReference type="ARBA" id="ARBA00022448"/>
    </source>
</evidence>
<feature type="transmembrane region" description="Helical" evidence="8">
    <location>
        <begin position="72"/>
        <end position="92"/>
    </location>
</feature>
<evidence type="ECO:0000256" key="5">
    <source>
        <dbReference type="ARBA" id="ARBA00022989"/>
    </source>
</evidence>
<dbReference type="EMBL" id="JABBXF010000012">
    <property type="protein sequence ID" value="NVK77535.1"/>
    <property type="molecule type" value="Genomic_DNA"/>
</dbReference>
<dbReference type="Pfam" id="PF00854">
    <property type="entry name" value="PTR2"/>
    <property type="match status" value="1"/>
</dbReference>
<dbReference type="NCBIfam" id="TIGR00924">
    <property type="entry name" value="yjdL_sub1_fam"/>
    <property type="match status" value="1"/>
</dbReference>
<dbReference type="PANTHER" id="PTHR23517">
    <property type="entry name" value="RESISTANCE PROTEIN MDTM, PUTATIVE-RELATED-RELATED"/>
    <property type="match status" value="1"/>
</dbReference>
<keyword evidence="2" id="KW-0813">Transport</keyword>
<evidence type="ECO:0000256" key="8">
    <source>
        <dbReference type="SAM" id="Phobius"/>
    </source>
</evidence>
<protein>
    <submittedName>
        <fullName evidence="9">MFS transporter</fullName>
    </submittedName>
</protein>
<dbReference type="RefSeq" id="WP_171079315.1">
    <property type="nucleotide sequence ID" value="NZ_BNBU01000003.1"/>
</dbReference>
<feature type="transmembrane region" description="Helical" evidence="8">
    <location>
        <begin position="125"/>
        <end position="152"/>
    </location>
</feature>
<keyword evidence="6 8" id="KW-0472">Membrane</keyword>
<dbReference type="InterPro" id="IPR005279">
    <property type="entry name" value="Dipep/tripep_permease"/>
</dbReference>
<evidence type="ECO:0000256" key="4">
    <source>
        <dbReference type="ARBA" id="ARBA00022692"/>
    </source>
</evidence>
<feature type="region of interest" description="Disordered" evidence="7">
    <location>
        <begin position="1"/>
        <end position="24"/>
    </location>
</feature>
<proteinExistence type="predicted"/>
<name>A0A7Y7E658_STRMO</name>
<feature type="transmembrane region" description="Helical" evidence="8">
    <location>
        <begin position="436"/>
        <end position="457"/>
    </location>
</feature>
<evidence type="ECO:0000256" key="6">
    <source>
        <dbReference type="ARBA" id="ARBA00023136"/>
    </source>
</evidence>
<dbReference type="InterPro" id="IPR050171">
    <property type="entry name" value="MFS_Transporters"/>
</dbReference>
<evidence type="ECO:0000256" key="7">
    <source>
        <dbReference type="SAM" id="MobiDB-lite"/>
    </source>
</evidence>
<feature type="transmembrane region" description="Helical" evidence="8">
    <location>
        <begin position="344"/>
        <end position="362"/>
    </location>
</feature>
<dbReference type="InterPro" id="IPR000109">
    <property type="entry name" value="POT_fam"/>
</dbReference>
<dbReference type="SUPFAM" id="SSF103473">
    <property type="entry name" value="MFS general substrate transporter"/>
    <property type="match status" value="1"/>
</dbReference>
<evidence type="ECO:0000313" key="9">
    <source>
        <dbReference type="EMBL" id="NVK77535.1"/>
    </source>
</evidence>
<dbReference type="InterPro" id="IPR036259">
    <property type="entry name" value="MFS_trans_sf"/>
</dbReference>
<keyword evidence="3" id="KW-1003">Cell membrane</keyword>
<evidence type="ECO:0000313" key="10">
    <source>
        <dbReference type="Proteomes" id="UP000587462"/>
    </source>
</evidence>
<reference evidence="9 10" key="1">
    <citation type="submission" date="2020-04" db="EMBL/GenBank/DDBJ databases">
        <title>Draft Genome Sequence of Streptomyces morookaense DSM 40503, an 8-azaguanine-producing strain.</title>
        <authorList>
            <person name="Qi J."/>
            <person name="Gao J.-M."/>
        </authorList>
    </citation>
    <scope>NUCLEOTIDE SEQUENCE [LARGE SCALE GENOMIC DNA]</scope>
    <source>
        <strain evidence="9 10">DSM 40503</strain>
    </source>
</reference>
<dbReference type="Proteomes" id="UP000587462">
    <property type="component" value="Unassembled WGS sequence"/>
</dbReference>
<dbReference type="PANTHER" id="PTHR23517:SF15">
    <property type="entry name" value="PROTON-DEPENDENT OLIGOPEPTIDE FAMILY TRANSPORT PROTEIN"/>
    <property type="match status" value="1"/>
</dbReference>
<feature type="transmembrane region" description="Helical" evidence="8">
    <location>
        <begin position="190"/>
        <end position="211"/>
    </location>
</feature>
<organism evidence="9 10">
    <name type="scientific">Streptomyces morookaense</name>
    <name type="common">Streptoverticillium morookaense</name>
    <dbReference type="NCBI Taxonomy" id="1970"/>
    <lineage>
        <taxon>Bacteria</taxon>
        <taxon>Bacillati</taxon>
        <taxon>Actinomycetota</taxon>
        <taxon>Actinomycetes</taxon>
        <taxon>Kitasatosporales</taxon>
        <taxon>Streptomycetaceae</taxon>
        <taxon>Streptomyces</taxon>
    </lineage>
</organism>
<accession>A0A7Y7E658</accession>
<dbReference type="Gene3D" id="1.20.1250.20">
    <property type="entry name" value="MFS general substrate transporter like domains"/>
    <property type="match status" value="1"/>
</dbReference>
<dbReference type="GO" id="GO:0015833">
    <property type="term" value="P:peptide transport"/>
    <property type="evidence" value="ECO:0007669"/>
    <property type="project" value="InterPro"/>
</dbReference>
<comment type="caution">
    <text evidence="9">The sequence shown here is derived from an EMBL/GenBank/DDBJ whole genome shotgun (WGS) entry which is preliminary data.</text>
</comment>
<keyword evidence="5 8" id="KW-1133">Transmembrane helix</keyword>
<dbReference type="CDD" id="cd17346">
    <property type="entry name" value="MFS_DtpA_like"/>
    <property type="match status" value="1"/>
</dbReference>
<feature type="transmembrane region" description="Helical" evidence="8">
    <location>
        <begin position="99"/>
        <end position="119"/>
    </location>
</feature>
<sequence length="500" mass="51786">MTASTQPPAAPADTLRPTARPGRPARPRGFATLFATDVWERFSFYGMSAILVLYATAPAARGGLGMSNEDAVALFGLYMAAVFVSSVPGGWIGDRLTGAYRAVLYGGVLIALGHLSLALPGRAFLWPGLLLIAVGTGMLKPNIATLLSTCYAPEDRPGRDSGFAVFYMSVQVSALAAPIVVGAAGEGLGWHAGFALAALGMATGLAQYLRGARHFGDAVRAPARAATRSQRVRVLWGGGIAAAVLAVGYGVDAARGTFTLGHVMAPVGLSTVAVPVVFFRRLIRNPLLSAAERVRVAAYVWLFLASALFWAMFLQGGSVFALFVKESTDRSVFGFTVPASWFQSAVPLSVLLTAPLFARLWRRSGDRVSTAAKFALGMAFTGAAFVVMAVAAWRAAETGGQVLPTWLMAAFLLLGAGEVTFAPVGMSAATAVAPPAFAGQTVGLFWLAGGLGGGLGGNALKATGHASPSAAYFLTLGLVTLSAGAALFLARRPLMRRLGV</sequence>
<feature type="transmembrane region" description="Helical" evidence="8">
    <location>
        <begin position="164"/>
        <end position="184"/>
    </location>
</feature>
<feature type="transmembrane region" description="Helical" evidence="8">
    <location>
        <begin position="469"/>
        <end position="490"/>
    </location>
</feature>
<feature type="transmembrane region" description="Helical" evidence="8">
    <location>
        <begin position="257"/>
        <end position="279"/>
    </location>
</feature>
<dbReference type="AlphaFoldDB" id="A0A7Y7E658"/>
<feature type="transmembrane region" description="Helical" evidence="8">
    <location>
        <begin position="374"/>
        <end position="393"/>
    </location>
</feature>
<dbReference type="GO" id="GO:0005886">
    <property type="term" value="C:plasma membrane"/>
    <property type="evidence" value="ECO:0007669"/>
    <property type="project" value="UniProtKB-SubCell"/>
</dbReference>
<evidence type="ECO:0000256" key="3">
    <source>
        <dbReference type="ARBA" id="ARBA00022475"/>
    </source>
</evidence>
<dbReference type="GO" id="GO:1904680">
    <property type="term" value="F:peptide transmembrane transporter activity"/>
    <property type="evidence" value="ECO:0007669"/>
    <property type="project" value="InterPro"/>
</dbReference>
<keyword evidence="4 8" id="KW-0812">Transmembrane</keyword>
<feature type="transmembrane region" description="Helical" evidence="8">
    <location>
        <begin position="405"/>
        <end position="424"/>
    </location>
</feature>
<evidence type="ECO:0000256" key="1">
    <source>
        <dbReference type="ARBA" id="ARBA00004651"/>
    </source>
</evidence>
<gene>
    <name evidence="9" type="ORF">HG542_07640</name>
</gene>
<feature type="transmembrane region" description="Helical" evidence="8">
    <location>
        <begin position="42"/>
        <end position="60"/>
    </location>
</feature>
<comment type="subcellular location">
    <subcellularLocation>
        <location evidence="1">Cell membrane</location>
        <topology evidence="1">Multi-pass membrane protein</topology>
    </subcellularLocation>
</comment>
<feature type="transmembrane region" description="Helical" evidence="8">
    <location>
        <begin position="232"/>
        <end position="251"/>
    </location>
</feature>
<feature type="transmembrane region" description="Helical" evidence="8">
    <location>
        <begin position="299"/>
        <end position="324"/>
    </location>
</feature>